<name>M9R7I0_9RHOB</name>
<dbReference type="Proteomes" id="UP000005307">
    <property type="component" value="Chromosome"/>
</dbReference>
<gene>
    <name evidence="3" type="ORF">OAN307_c05430</name>
</gene>
<keyword evidence="1" id="KW-0560">Oxidoreductase</keyword>
<dbReference type="GO" id="GO:0005737">
    <property type="term" value="C:cytoplasm"/>
    <property type="evidence" value="ECO:0007669"/>
    <property type="project" value="TreeGrafter"/>
</dbReference>
<dbReference type="InterPro" id="IPR006076">
    <property type="entry name" value="FAD-dep_OxRdtase"/>
</dbReference>
<dbReference type="Gene3D" id="3.50.50.60">
    <property type="entry name" value="FAD/NAD(P)-binding domain"/>
    <property type="match status" value="2"/>
</dbReference>
<dbReference type="GO" id="GO:0016491">
    <property type="term" value="F:oxidoreductase activity"/>
    <property type="evidence" value="ECO:0007669"/>
    <property type="project" value="UniProtKB-KW"/>
</dbReference>
<evidence type="ECO:0000256" key="1">
    <source>
        <dbReference type="ARBA" id="ARBA00023002"/>
    </source>
</evidence>
<dbReference type="SUPFAM" id="SSF51971">
    <property type="entry name" value="Nucleotide-binding domain"/>
    <property type="match status" value="1"/>
</dbReference>
<evidence type="ECO:0000313" key="4">
    <source>
        <dbReference type="Proteomes" id="UP000005307"/>
    </source>
</evidence>
<feature type="domain" description="FAD dependent oxidoreductase" evidence="2">
    <location>
        <begin position="5"/>
        <end position="326"/>
    </location>
</feature>
<dbReference type="eggNOG" id="COG0665">
    <property type="taxonomic scope" value="Bacteria"/>
</dbReference>
<dbReference type="RefSeq" id="WP_015498330.1">
    <property type="nucleotide sequence ID" value="NC_020911.1"/>
</dbReference>
<accession>M9R7I0</accession>
<protein>
    <submittedName>
        <fullName evidence="3">Putative FAD-dependent oxidoreductase</fullName>
    </submittedName>
</protein>
<dbReference type="Pfam" id="PF01266">
    <property type="entry name" value="DAO"/>
    <property type="match status" value="1"/>
</dbReference>
<dbReference type="SUPFAM" id="SSF54373">
    <property type="entry name" value="FAD-linked reductases, C-terminal domain"/>
    <property type="match status" value="1"/>
</dbReference>
<evidence type="ECO:0000313" key="3">
    <source>
        <dbReference type="EMBL" id="AGI66281.1"/>
    </source>
</evidence>
<evidence type="ECO:0000259" key="2">
    <source>
        <dbReference type="Pfam" id="PF01266"/>
    </source>
</evidence>
<dbReference type="HOGENOM" id="CLU_007884_4_5_5"/>
<proteinExistence type="predicted"/>
<keyword evidence="4" id="KW-1185">Reference proteome</keyword>
<dbReference type="OrthoDB" id="7818064at2"/>
<organism evidence="3 4">
    <name type="scientific">Octadecabacter antarcticus 307</name>
    <dbReference type="NCBI Taxonomy" id="391626"/>
    <lineage>
        <taxon>Bacteria</taxon>
        <taxon>Pseudomonadati</taxon>
        <taxon>Pseudomonadota</taxon>
        <taxon>Alphaproteobacteria</taxon>
        <taxon>Rhodobacterales</taxon>
        <taxon>Roseobacteraceae</taxon>
        <taxon>Octadecabacter</taxon>
    </lineage>
</organism>
<dbReference type="PANTHER" id="PTHR13847:SF289">
    <property type="entry name" value="GLYCINE OXIDASE"/>
    <property type="match status" value="1"/>
</dbReference>
<dbReference type="STRING" id="391626.OAN307_c05430"/>
<dbReference type="InterPro" id="IPR036188">
    <property type="entry name" value="FAD/NAD-bd_sf"/>
</dbReference>
<dbReference type="KEGG" id="oat:OAN307_c05430"/>
<reference evidence="3 4" key="1">
    <citation type="journal article" date="2013" name="PLoS ONE">
        <title>Poles Apart: Arctic and Antarctic Octadecabacter strains Share High Genome Plasticity and a New Type of Xanthorhodopsin.</title>
        <authorList>
            <person name="Vollmers J."/>
            <person name="Voget S."/>
            <person name="Dietrich S."/>
            <person name="Gollnow K."/>
            <person name="Smits M."/>
            <person name="Meyer K."/>
            <person name="Brinkhoff T."/>
            <person name="Simon M."/>
            <person name="Daniel R."/>
        </authorList>
    </citation>
    <scope>NUCLEOTIDE SEQUENCE [LARGE SCALE GENOMIC DNA]</scope>
    <source>
        <strain evidence="3 4">307</strain>
    </source>
</reference>
<dbReference type="Gene3D" id="3.30.9.10">
    <property type="entry name" value="D-Amino Acid Oxidase, subunit A, domain 2"/>
    <property type="match status" value="2"/>
</dbReference>
<dbReference type="AlphaFoldDB" id="M9R7I0"/>
<dbReference type="PANTHER" id="PTHR13847">
    <property type="entry name" value="SARCOSINE DEHYDROGENASE-RELATED"/>
    <property type="match status" value="1"/>
</dbReference>
<sequence>MATVDVTVRGAGVFGLSVAWACLRLGATVRVIDPNGVGSGASGGIVGALAPHVPEQWNPKKAFQLDSLLMAESWWGDVDAAGGLSSGYGRTGRLQPIADDAALMLANTRIAGAVTHWQDRAIWEVIQAPSAFAPKSPTGLYIHDTLTARLHPAQGCAALAAAILAHGGEVMAEAPDQGAVVWATGWQGLELLSNQHTRMVGAGIKGQAVLLDFDARTAPQLFVDGLHIIPHADGTTAIGSTTEREFDDPTSTDTQCDALIAKARTAVPALHDAREICRWAGVRPRTRTRAPMLGAHPVRTGEFIANGGFKIGFGMAPLAAEKLAELVLTGNNTIPAYFDPLASL</sequence>
<dbReference type="EMBL" id="CP003740">
    <property type="protein sequence ID" value="AGI66281.1"/>
    <property type="molecule type" value="Genomic_DNA"/>
</dbReference>